<accession>A0AAD7IB23</accession>
<evidence type="ECO:0000313" key="3">
    <source>
        <dbReference type="Proteomes" id="UP001215280"/>
    </source>
</evidence>
<protein>
    <submittedName>
        <fullName evidence="2">Uncharacterized protein</fullName>
    </submittedName>
</protein>
<evidence type="ECO:0000313" key="2">
    <source>
        <dbReference type="EMBL" id="KAJ7738044.1"/>
    </source>
</evidence>
<keyword evidence="3" id="KW-1185">Reference proteome</keyword>
<feature type="compositionally biased region" description="Acidic residues" evidence="1">
    <location>
        <begin position="151"/>
        <end position="160"/>
    </location>
</feature>
<feature type="region of interest" description="Disordered" evidence="1">
    <location>
        <begin position="138"/>
        <end position="188"/>
    </location>
</feature>
<evidence type="ECO:0000256" key="1">
    <source>
        <dbReference type="SAM" id="MobiDB-lite"/>
    </source>
</evidence>
<dbReference type="Proteomes" id="UP001215280">
    <property type="component" value="Unassembled WGS sequence"/>
</dbReference>
<dbReference type="EMBL" id="JARJLG010000139">
    <property type="protein sequence ID" value="KAJ7738044.1"/>
    <property type="molecule type" value="Genomic_DNA"/>
</dbReference>
<reference evidence="2" key="1">
    <citation type="submission" date="2023-03" db="EMBL/GenBank/DDBJ databases">
        <title>Massive genome expansion in bonnet fungi (Mycena s.s.) driven by repeated elements and novel gene families across ecological guilds.</title>
        <authorList>
            <consortium name="Lawrence Berkeley National Laboratory"/>
            <person name="Harder C.B."/>
            <person name="Miyauchi S."/>
            <person name="Viragh M."/>
            <person name="Kuo A."/>
            <person name="Thoen E."/>
            <person name="Andreopoulos B."/>
            <person name="Lu D."/>
            <person name="Skrede I."/>
            <person name="Drula E."/>
            <person name="Henrissat B."/>
            <person name="Morin E."/>
            <person name="Kohler A."/>
            <person name="Barry K."/>
            <person name="LaButti K."/>
            <person name="Morin E."/>
            <person name="Salamov A."/>
            <person name="Lipzen A."/>
            <person name="Mereny Z."/>
            <person name="Hegedus B."/>
            <person name="Baldrian P."/>
            <person name="Stursova M."/>
            <person name="Weitz H."/>
            <person name="Taylor A."/>
            <person name="Grigoriev I.V."/>
            <person name="Nagy L.G."/>
            <person name="Martin F."/>
            <person name="Kauserud H."/>
        </authorList>
    </citation>
    <scope>NUCLEOTIDE SEQUENCE</scope>
    <source>
        <strain evidence="2">CBHHK188m</strain>
    </source>
</reference>
<dbReference type="AlphaFoldDB" id="A0AAD7IB23"/>
<feature type="region of interest" description="Disordered" evidence="1">
    <location>
        <begin position="1"/>
        <end position="57"/>
    </location>
</feature>
<name>A0AAD7IB23_9AGAR</name>
<proteinExistence type="predicted"/>
<organism evidence="2 3">
    <name type="scientific">Mycena maculata</name>
    <dbReference type="NCBI Taxonomy" id="230809"/>
    <lineage>
        <taxon>Eukaryota</taxon>
        <taxon>Fungi</taxon>
        <taxon>Dikarya</taxon>
        <taxon>Basidiomycota</taxon>
        <taxon>Agaricomycotina</taxon>
        <taxon>Agaricomycetes</taxon>
        <taxon>Agaricomycetidae</taxon>
        <taxon>Agaricales</taxon>
        <taxon>Marasmiineae</taxon>
        <taxon>Mycenaceae</taxon>
        <taxon>Mycena</taxon>
    </lineage>
</organism>
<gene>
    <name evidence="2" type="ORF">DFH07DRAFT_944113</name>
</gene>
<comment type="caution">
    <text evidence="2">The sequence shown here is derived from an EMBL/GenBank/DDBJ whole genome shotgun (WGS) entry which is preliminary data.</text>
</comment>
<sequence>MSSDAYDAPSKATHGGHRIGSGRKSKEWHKARRREETERCAEELHAAAARQQSQPIQAPFHSVQPVASMATFFHQRNNTRGIAFQDLARQNSHPNHGLQVHSDPVNMSSNIESSPPSNYRITQDYFDRLVEEQQFLDLNDPNGDIASGENPIEDSLFDDIDNQHDAAPDAAAAAEETQKSEPPEAPVHHSYLQKLRTKTSSEIATHGQPDCSSRGQLFHYAKHPLFAVQDAIVSSDGLKPDSLYHLDVLIWIPHLLAKGSNSDPIARHVRRRPTDYFLLTNRYLCNSRRVNNPGCGQTYQGTDVHIFGQLPQLVQLAFPVYLSARSAIDKQMMGEVVSLFTSRVGPGPYLEFFSETQQRVHANLYGLQLQITMVSAKKQIANHTGKLKGEPIHPALYSVVNENEEVRATTWCLTKAMPFVQGLYKGIED</sequence>
<feature type="compositionally biased region" description="Basic and acidic residues" evidence="1">
    <location>
        <begin position="33"/>
        <end position="45"/>
    </location>
</feature>
<feature type="compositionally biased region" description="Basic residues" evidence="1">
    <location>
        <begin position="14"/>
        <end position="32"/>
    </location>
</feature>